<sequence length="189" mass="21514">MNLLYVIVHRSLKLEEKRADVGSIVSTREQTGGVYSPMVRIRSSSLRSCLQYYNPLYPQAVDVSRRHAVVVALEFHGTTSEVTCGAVKGRRLEVSRRSSTNNTSFDDSGLRCTVRSAKHAVVQRHPRAVREKRDIYAMCDVGVEDNGYDDDSADSGRKHRMPVPMFDNRRNDRWCPPNTHRLIGLPWKL</sequence>
<gene>
    <name evidence="1" type="ORF">WN48_08188</name>
</gene>
<dbReference type="EMBL" id="KQ764919">
    <property type="protein sequence ID" value="OAD54224.1"/>
    <property type="molecule type" value="Genomic_DNA"/>
</dbReference>
<accession>A0A310S835</accession>
<reference evidence="1 2" key="1">
    <citation type="submission" date="2015-07" db="EMBL/GenBank/DDBJ databases">
        <title>The genome of Eufriesea mexicana.</title>
        <authorList>
            <person name="Pan H."/>
            <person name="Kapheim K."/>
        </authorList>
    </citation>
    <scope>NUCLEOTIDE SEQUENCE [LARGE SCALE GENOMIC DNA]</scope>
    <source>
        <strain evidence="1">0111107269</strain>
        <tissue evidence="1">Whole body</tissue>
    </source>
</reference>
<dbReference type="Proteomes" id="UP000250275">
    <property type="component" value="Unassembled WGS sequence"/>
</dbReference>
<evidence type="ECO:0000313" key="1">
    <source>
        <dbReference type="EMBL" id="OAD54224.1"/>
    </source>
</evidence>
<keyword evidence="2" id="KW-1185">Reference proteome</keyword>
<dbReference type="AlphaFoldDB" id="A0A310S835"/>
<proteinExistence type="predicted"/>
<evidence type="ECO:0000313" key="2">
    <source>
        <dbReference type="Proteomes" id="UP000250275"/>
    </source>
</evidence>
<name>A0A310S835_9HYME</name>
<protein>
    <submittedName>
        <fullName evidence="1">Uncharacterized protein</fullName>
    </submittedName>
</protein>
<organism evidence="1 2">
    <name type="scientific">Eufriesea mexicana</name>
    <dbReference type="NCBI Taxonomy" id="516756"/>
    <lineage>
        <taxon>Eukaryota</taxon>
        <taxon>Metazoa</taxon>
        <taxon>Ecdysozoa</taxon>
        <taxon>Arthropoda</taxon>
        <taxon>Hexapoda</taxon>
        <taxon>Insecta</taxon>
        <taxon>Pterygota</taxon>
        <taxon>Neoptera</taxon>
        <taxon>Endopterygota</taxon>
        <taxon>Hymenoptera</taxon>
        <taxon>Apocrita</taxon>
        <taxon>Aculeata</taxon>
        <taxon>Apoidea</taxon>
        <taxon>Anthophila</taxon>
        <taxon>Apidae</taxon>
        <taxon>Eufriesea</taxon>
    </lineage>
</organism>